<evidence type="ECO:0000256" key="2">
    <source>
        <dbReference type="SAM" id="SignalP"/>
    </source>
</evidence>
<evidence type="ECO:0008006" key="5">
    <source>
        <dbReference type="Google" id="ProtNLM"/>
    </source>
</evidence>
<dbReference type="Pfam" id="PF05573">
    <property type="entry name" value="NosL"/>
    <property type="match status" value="1"/>
</dbReference>
<name>A0A3S9UXW9_9BACL</name>
<keyword evidence="2" id="KW-0732">Signal</keyword>
<organism evidence="3 4">
    <name type="scientific">Paenibacillus lutimineralis</name>
    <dbReference type="NCBI Taxonomy" id="2707005"/>
    <lineage>
        <taxon>Bacteria</taxon>
        <taxon>Bacillati</taxon>
        <taxon>Bacillota</taxon>
        <taxon>Bacilli</taxon>
        <taxon>Bacillales</taxon>
        <taxon>Paenibacillaceae</taxon>
        <taxon>Paenibacillus</taxon>
    </lineage>
</organism>
<accession>A0A3S9UXW9</accession>
<evidence type="ECO:0000313" key="4">
    <source>
        <dbReference type="Proteomes" id="UP000270678"/>
    </source>
</evidence>
<dbReference type="InterPro" id="IPR008719">
    <property type="entry name" value="N2O_reductase_NosL"/>
</dbReference>
<reference evidence="4" key="1">
    <citation type="submission" date="2018-12" db="EMBL/GenBank/DDBJ databases">
        <title>Complete genome sequence of Paenibacillus sp. MBLB1234.</title>
        <authorList>
            <person name="Nam Y.-D."/>
            <person name="Kang J."/>
            <person name="Chung W.-H."/>
            <person name="Park Y.S."/>
        </authorList>
    </citation>
    <scope>NUCLEOTIDE SEQUENCE [LARGE SCALE GENOMIC DNA]</scope>
    <source>
        <strain evidence="4">MBLB1234</strain>
    </source>
</reference>
<feature type="signal peptide" evidence="2">
    <location>
        <begin position="1"/>
        <end position="26"/>
    </location>
</feature>
<dbReference type="Gene3D" id="3.30.70.2050">
    <property type="match status" value="1"/>
</dbReference>
<dbReference type="AlphaFoldDB" id="A0A3S9UXW9"/>
<keyword evidence="4" id="KW-1185">Reference proteome</keyword>
<evidence type="ECO:0000256" key="1">
    <source>
        <dbReference type="SAM" id="MobiDB-lite"/>
    </source>
</evidence>
<dbReference type="PROSITE" id="PS51257">
    <property type="entry name" value="PROKAR_LIPOPROTEIN"/>
    <property type="match status" value="1"/>
</dbReference>
<sequence>MKKGLAVLMIMFVVAALVGCGQKKYAAQAINEDVNVCAVCNMQVKDGAYATQIVTKDGRSIKFDDIGCMNKWKTENGMDQIGMEYVRDYNDKSWVEYEKASYVYDPSIRTPMAYGIVSFKNKKSAESYMKDQGVGALLSADDLEKHAWEQSMDMHGMDNHEHIEEDSGHEQMHGDGDAEHGEMNMSSNSGH</sequence>
<dbReference type="SUPFAM" id="SSF160387">
    <property type="entry name" value="NosL/MerB-like"/>
    <property type="match status" value="1"/>
</dbReference>
<feature type="compositionally biased region" description="Basic and acidic residues" evidence="1">
    <location>
        <begin position="164"/>
        <end position="182"/>
    </location>
</feature>
<feature type="region of interest" description="Disordered" evidence="1">
    <location>
        <begin position="164"/>
        <end position="191"/>
    </location>
</feature>
<proteinExistence type="predicted"/>
<dbReference type="EMBL" id="CP034346">
    <property type="protein sequence ID" value="AZS15183.1"/>
    <property type="molecule type" value="Genomic_DNA"/>
</dbReference>
<gene>
    <name evidence="3" type="ORF">EI981_12395</name>
</gene>
<dbReference type="RefSeq" id="WP_126998548.1">
    <property type="nucleotide sequence ID" value="NZ_CP034346.1"/>
</dbReference>
<protein>
    <recommendedName>
        <fullName evidence="5">Copper chaperone NosL</fullName>
    </recommendedName>
</protein>
<dbReference type="PANTHER" id="PTHR41247">
    <property type="entry name" value="HTH-TYPE TRANSCRIPTIONAL REPRESSOR YCNK"/>
    <property type="match status" value="1"/>
</dbReference>
<dbReference type="PANTHER" id="PTHR41247:SF1">
    <property type="entry name" value="HTH-TYPE TRANSCRIPTIONAL REPRESSOR YCNK"/>
    <property type="match status" value="1"/>
</dbReference>
<evidence type="ECO:0000313" key="3">
    <source>
        <dbReference type="EMBL" id="AZS15183.1"/>
    </source>
</evidence>
<dbReference type="Proteomes" id="UP000270678">
    <property type="component" value="Chromosome"/>
</dbReference>
<feature type="chain" id="PRO_5019198533" description="Copper chaperone NosL" evidence="2">
    <location>
        <begin position="27"/>
        <end position="191"/>
    </location>
</feature>
<dbReference type="OrthoDB" id="9792749at2"/>
<dbReference type="KEGG" id="plut:EI981_12395"/>